<evidence type="ECO:0000313" key="1">
    <source>
        <dbReference type="EMBL" id="EEO29300.1"/>
    </source>
</evidence>
<sequence>MNKGNFMFNKEALFEMYRPKTEEIDIDGFNGLFVKQLSEREISQIRKDSGLSSEKKEGDQSNDLFGTKMIVTSIVDSDGSRVFCDGDIDRMRDCANTLIHNLTQRVLKLNGFINDEKNI</sequence>
<accession>C3X7X4</accession>
<dbReference type="GeneID" id="77135766"/>
<proteinExistence type="predicted"/>
<organism evidence="1 2">
    <name type="scientific">Oxalobacter formigenes OXCC13</name>
    <dbReference type="NCBI Taxonomy" id="556269"/>
    <lineage>
        <taxon>Bacteria</taxon>
        <taxon>Pseudomonadati</taxon>
        <taxon>Pseudomonadota</taxon>
        <taxon>Betaproteobacteria</taxon>
        <taxon>Burkholderiales</taxon>
        <taxon>Oxalobacteraceae</taxon>
        <taxon>Oxalobacter</taxon>
    </lineage>
</organism>
<evidence type="ECO:0000313" key="2">
    <source>
        <dbReference type="Proteomes" id="UP000005089"/>
    </source>
</evidence>
<gene>
    <name evidence="1" type="ORF">OFBG_00328</name>
</gene>
<protein>
    <submittedName>
        <fullName evidence="1">Uncharacterized protein</fullName>
    </submittedName>
</protein>
<dbReference type="AlphaFoldDB" id="C3X7X4"/>
<dbReference type="EMBL" id="GG658170">
    <property type="protein sequence ID" value="EEO29300.1"/>
    <property type="molecule type" value="Genomic_DNA"/>
</dbReference>
<dbReference type="STRING" id="847.BRW83_1934"/>
<dbReference type="Proteomes" id="UP000005089">
    <property type="component" value="Unassembled WGS sequence"/>
</dbReference>
<name>C3X7X4_OXAFO</name>
<reference evidence="1 2" key="1">
    <citation type="submission" date="2009-02" db="EMBL/GenBank/DDBJ databases">
        <title>The Genome Sequence of Oxalobacter formigenes OXCC13.</title>
        <authorList>
            <consortium name="The Broad Institute Genome Sequencing Platform"/>
            <person name="Ward D."/>
            <person name="Young S.K."/>
            <person name="Kodira C.D."/>
            <person name="Zeng Q."/>
            <person name="Koehrsen M."/>
            <person name="Alvarado L."/>
            <person name="Berlin A."/>
            <person name="Borenstein D."/>
            <person name="Chen Z."/>
            <person name="Engels R."/>
            <person name="Freedman E."/>
            <person name="Gellesch M."/>
            <person name="Goldberg J."/>
            <person name="Griggs A."/>
            <person name="Gujja S."/>
            <person name="Heiman D."/>
            <person name="Hepburn T."/>
            <person name="Howarth C."/>
            <person name="Jen D."/>
            <person name="Larson L."/>
            <person name="Lewis B."/>
            <person name="Mehta T."/>
            <person name="Park D."/>
            <person name="Pearson M."/>
            <person name="Roberts A."/>
            <person name="Saif S."/>
            <person name="Shea T."/>
            <person name="Shenoy N."/>
            <person name="Sisk P."/>
            <person name="Stolte C."/>
            <person name="Sykes S."/>
            <person name="Walk T."/>
            <person name="White J."/>
            <person name="Yandava C."/>
            <person name="Allison M.J."/>
            <person name="Lander E."/>
            <person name="Nusbaum C."/>
            <person name="Galagan J."/>
            <person name="Birren B."/>
        </authorList>
    </citation>
    <scope>NUCLEOTIDE SEQUENCE [LARGE SCALE GENOMIC DNA]</scope>
    <source>
        <strain evidence="1 2">OXCC13</strain>
    </source>
</reference>
<dbReference type="HOGENOM" id="CLU_2059043_0_0_4"/>
<keyword evidence="2" id="KW-1185">Reference proteome</keyword>
<dbReference type="RefSeq" id="WP_005879679.1">
    <property type="nucleotide sequence ID" value="NZ_CP019430.1"/>
</dbReference>